<protein>
    <submittedName>
        <fullName evidence="2">Uncharacterized protein</fullName>
    </submittedName>
</protein>
<dbReference type="Proteomes" id="UP000646827">
    <property type="component" value="Unassembled WGS sequence"/>
</dbReference>
<accession>A0A8H7S9E6</accession>
<evidence type="ECO:0000256" key="1">
    <source>
        <dbReference type="SAM" id="MobiDB-lite"/>
    </source>
</evidence>
<evidence type="ECO:0000313" key="2">
    <source>
        <dbReference type="EMBL" id="KAG2225212.1"/>
    </source>
</evidence>
<name>A0A8H7S9E6_9FUNG</name>
<feature type="compositionally biased region" description="Basic and acidic residues" evidence="1">
    <location>
        <begin position="87"/>
        <end position="96"/>
    </location>
</feature>
<dbReference type="EMBL" id="JAEPRB010000031">
    <property type="protein sequence ID" value="KAG2225212.1"/>
    <property type="molecule type" value="Genomic_DNA"/>
</dbReference>
<reference evidence="2 3" key="1">
    <citation type="submission" date="2020-12" db="EMBL/GenBank/DDBJ databases">
        <title>Metabolic potential, ecology and presence of endohyphal bacteria is reflected in genomic diversity of Mucoromycotina.</title>
        <authorList>
            <person name="Muszewska A."/>
            <person name="Okrasinska A."/>
            <person name="Steczkiewicz K."/>
            <person name="Drgas O."/>
            <person name="Orlowska M."/>
            <person name="Perlinska-Lenart U."/>
            <person name="Aleksandrzak-Piekarczyk T."/>
            <person name="Szatraj K."/>
            <person name="Zielenkiewicz U."/>
            <person name="Pilsyk S."/>
            <person name="Malc E."/>
            <person name="Mieczkowski P."/>
            <person name="Kruszewska J.S."/>
            <person name="Biernat P."/>
            <person name="Pawlowska J."/>
        </authorList>
    </citation>
    <scope>NUCLEOTIDE SEQUENCE [LARGE SCALE GENOMIC DNA]</scope>
    <source>
        <strain evidence="2 3">CBS 142.35</strain>
    </source>
</reference>
<organism evidence="2 3">
    <name type="scientific">Circinella minor</name>
    <dbReference type="NCBI Taxonomy" id="1195481"/>
    <lineage>
        <taxon>Eukaryota</taxon>
        <taxon>Fungi</taxon>
        <taxon>Fungi incertae sedis</taxon>
        <taxon>Mucoromycota</taxon>
        <taxon>Mucoromycotina</taxon>
        <taxon>Mucoromycetes</taxon>
        <taxon>Mucorales</taxon>
        <taxon>Lichtheimiaceae</taxon>
        <taxon>Circinella</taxon>
    </lineage>
</organism>
<comment type="caution">
    <text evidence="2">The sequence shown here is derived from an EMBL/GenBank/DDBJ whole genome shotgun (WGS) entry which is preliminary data.</text>
</comment>
<proteinExistence type="predicted"/>
<dbReference type="OrthoDB" id="2269860at2759"/>
<keyword evidence="3" id="KW-1185">Reference proteome</keyword>
<feature type="region of interest" description="Disordered" evidence="1">
    <location>
        <begin position="35"/>
        <end position="141"/>
    </location>
</feature>
<sequence>MSQSIILRKQVIRLASQPLERQYYRYFSEYKPWSNENSVSGTTRETMERKVACDNTVDPAKELSAAKEEADGDGKDDVLEWSAANERMSEIPDGRDSIWTNEDNLGRDKTPSSCHYQPPREGPPHEGLYKPMKRPTYKRYS</sequence>
<evidence type="ECO:0000313" key="3">
    <source>
        <dbReference type="Proteomes" id="UP000646827"/>
    </source>
</evidence>
<feature type="compositionally biased region" description="Polar residues" evidence="1">
    <location>
        <begin position="35"/>
        <end position="44"/>
    </location>
</feature>
<feature type="compositionally biased region" description="Basic residues" evidence="1">
    <location>
        <begin position="131"/>
        <end position="141"/>
    </location>
</feature>
<dbReference type="AlphaFoldDB" id="A0A8H7S9E6"/>
<feature type="compositionally biased region" description="Basic and acidic residues" evidence="1">
    <location>
        <begin position="59"/>
        <end position="78"/>
    </location>
</feature>
<gene>
    <name evidence="2" type="ORF">INT45_009541</name>
</gene>